<dbReference type="PROSITE" id="PS51352">
    <property type="entry name" value="THIOREDOXIN_2"/>
    <property type="match status" value="1"/>
</dbReference>
<dbReference type="EMBL" id="LSYV01000117">
    <property type="protein sequence ID" value="KXZ42798.1"/>
    <property type="molecule type" value="Genomic_DNA"/>
</dbReference>
<reference evidence="4" key="1">
    <citation type="journal article" date="2016" name="Nat. Commun.">
        <title>The Gonium pectorale genome demonstrates co-option of cell cycle regulation during the evolution of multicellularity.</title>
        <authorList>
            <person name="Hanschen E.R."/>
            <person name="Marriage T.N."/>
            <person name="Ferris P.J."/>
            <person name="Hamaji T."/>
            <person name="Toyoda A."/>
            <person name="Fujiyama A."/>
            <person name="Neme R."/>
            <person name="Noguchi H."/>
            <person name="Minakuchi Y."/>
            <person name="Suzuki M."/>
            <person name="Kawai-Toyooka H."/>
            <person name="Smith D.R."/>
            <person name="Sparks H."/>
            <person name="Anderson J."/>
            <person name="Bakaric R."/>
            <person name="Luria V."/>
            <person name="Karger A."/>
            <person name="Kirschner M.W."/>
            <person name="Durand P.M."/>
            <person name="Michod R.E."/>
            <person name="Nozaki H."/>
            <person name="Olson B.J."/>
        </authorList>
    </citation>
    <scope>NUCLEOTIDE SEQUENCE [LARGE SCALE GENOMIC DNA]</scope>
    <source>
        <strain evidence="4">NIES-2863</strain>
    </source>
</reference>
<dbReference type="PRINTS" id="PR00421">
    <property type="entry name" value="THIOREDOXIN"/>
</dbReference>
<accession>A0A150FYY6</accession>
<dbReference type="Proteomes" id="UP000075714">
    <property type="component" value="Unassembled WGS sequence"/>
</dbReference>
<dbReference type="InterPro" id="IPR013766">
    <property type="entry name" value="Thioredoxin_domain"/>
</dbReference>
<dbReference type="Pfam" id="PF00085">
    <property type="entry name" value="Thioredoxin"/>
    <property type="match status" value="1"/>
</dbReference>
<dbReference type="InterPro" id="IPR036249">
    <property type="entry name" value="Thioredoxin-like_sf"/>
</dbReference>
<feature type="domain" description="Thioredoxin" evidence="2">
    <location>
        <begin position="1"/>
        <end position="110"/>
    </location>
</feature>
<evidence type="ECO:0000313" key="3">
    <source>
        <dbReference type="EMBL" id="KXZ42798.1"/>
    </source>
</evidence>
<dbReference type="Gene3D" id="3.40.30.10">
    <property type="entry name" value="Glutaredoxin"/>
    <property type="match status" value="1"/>
</dbReference>
<evidence type="ECO:0000313" key="4">
    <source>
        <dbReference type="Proteomes" id="UP000075714"/>
    </source>
</evidence>
<keyword evidence="1" id="KW-1015">Disulfide bond</keyword>
<dbReference type="InterPro" id="IPR017937">
    <property type="entry name" value="Thioredoxin_CS"/>
</dbReference>
<organism evidence="3 4">
    <name type="scientific">Gonium pectorale</name>
    <name type="common">Green alga</name>
    <dbReference type="NCBI Taxonomy" id="33097"/>
    <lineage>
        <taxon>Eukaryota</taxon>
        <taxon>Viridiplantae</taxon>
        <taxon>Chlorophyta</taxon>
        <taxon>core chlorophytes</taxon>
        <taxon>Chlorophyceae</taxon>
        <taxon>CS clade</taxon>
        <taxon>Chlamydomonadales</taxon>
        <taxon>Volvocaceae</taxon>
        <taxon>Gonium</taxon>
    </lineage>
</organism>
<evidence type="ECO:0000259" key="2">
    <source>
        <dbReference type="PROSITE" id="PS51352"/>
    </source>
</evidence>
<keyword evidence="4" id="KW-1185">Reference proteome</keyword>
<dbReference type="FunFam" id="3.40.30.10:FF:000245">
    <property type="entry name" value="Thioredoxin"/>
    <property type="match status" value="1"/>
</dbReference>
<proteinExistence type="predicted"/>
<dbReference type="SUPFAM" id="SSF52833">
    <property type="entry name" value="Thioredoxin-like"/>
    <property type="match status" value="1"/>
</dbReference>
<dbReference type="PROSITE" id="PS00194">
    <property type="entry name" value="THIOREDOXIN_1"/>
    <property type="match status" value="1"/>
</dbReference>
<dbReference type="OrthoDB" id="2121326at2759"/>
<protein>
    <recommendedName>
        <fullName evidence="2">Thioredoxin domain-containing protein</fullName>
    </recommendedName>
</protein>
<sequence>MGGRIVMVPTPEAWEKELADAKAANMAVIVDFFAQWCGPCKAIAPLYETLSNENPTIVFLKVDVDENGAVAELAGVTAMPTFIVYKDGVKVDELLGASNDKLKALVAKYK</sequence>
<dbReference type="AlphaFoldDB" id="A0A150FYY6"/>
<comment type="caution">
    <text evidence="3">The sequence shown here is derived from an EMBL/GenBank/DDBJ whole genome shotgun (WGS) entry which is preliminary data.</text>
</comment>
<dbReference type="CDD" id="cd02947">
    <property type="entry name" value="TRX_family"/>
    <property type="match status" value="1"/>
</dbReference>
<dbReference type="STRING" id="33097.A0A150FYY6"/>
<name>A0A150FYY6_GONPE</name>
<evidence type="ECO:0000256" key="1">
    <source>
        <dbReference type="ARBA" id="ARBA00023157"/>
    </source>
</evidence>
<dbReference type="PANTHER" id="PTHR46115">
    <property type="entry name" value="THIOREDOXIN-LIKE PROTEIN 1"/>
    <property type="match status" value="1"/>
</dbReference>
<gene>
    <name evidence="3" type="ORF">GPECTOR_117g363</name>
</gene>